<evidence type="ECO:0000313" key="10">
    <source>
        <dbReference type="Proteomes" id="UP000244162"/>
    </source>
</evidence>
<dbReference type="InterPro" id="IPR050393">
    <property type="entry name" value="MFP_Efflux_Pump"/>
</dbReference>
<dbReference type="GO" id="GO:0016020">
    <property type="term" value="C:membrane"/>
    <property type="evidence" value="ECO:0007669"/>
    <property type="project" value="InterPro"/>
</dbReference>
<dbReference type="InterPro" id="IPR058634">
    <property type="entry name" value="AaeA-lik-b-barrel"/>
</dbReference>
<dbReference type="GO" id="GO:0022857">
    <property type="term" value="F:transmembrane transporter activity"/>
    <property type="evidence" value="ECO:0007669"/>
    <property type="project" value="InterPro"/>
</dbReference>
<dbReference type="Gene3D" id="2.40.50.100">
    <property type="match status" value="1"/>
</dbReference>
<gene>
    <name evidence="9" type="ORF">CLG96_10830</name>
</gene>
<name>A0A2T5FXN2_9SPHN</name>
<evidence type="ECO:0000256" key="4">
    <source>
        <dbReference type="ARBA" id="ARBA00023136"/>
    </source>
</evidence>
<keyword evidence="10" id="KW-1185">Reference proteome</keyword>
<keyword evidence="5" id="KW-0175">Coiled coil</keyword>
<dbReference type="Pfam" id="PF25917">
    <property type="entry name" value="BSH_RND"/>
    <property type="match status" value="1"/>
</dbReference>
<feature type="transmembrane region" description="Helical" evidence="6">
    <location>
        <begin position="12"/>
        <end position="32"/>
    </location>
</feature>
<proteinExistence type="inferred from homology"/>
<comment type="caution">
    <text evidence="9">The sequence shown here is derived from an EMBL/GenBank/DDBJ whole genome shotgun (WGS) entry which is preliminary data.</text>
</comment>
<dbReference type="RefSeq" id="WP_107967901.1">
    <property type="nucleotide sequence ID" value="NZ_NWBU01000009.1"/>
</dbReference>
<evidence type="ECO:0000313" key="9">
    <source>
        <dbReference type="EMBL" id="PTQ10876.1"/>
    </source>
</evidence>
<dbReference type="SUPFAM" id="SSF111369">
    <property type="entry name" value="HlyD-like secretion proteins"/>
    <property type="match status" value="1"/>
</dbReference>
<organism evidence="9 10">
    <name type="scientific">Sphingomonas oleivorans</name>
    <dbReference type="NCBI Taxonomy" id="1735121"/>
    <lineage>
        <taxon>Bacteria</taxon>
        <taxon>Pseudomonadati</taxon>
        <taxon>Pseudomonadota</taxon>
        <taxon>Alphaproteobacteria</taxon>
        <taxon>Sphingomonadales</taxon>
        <taxon>Sphingomonadaceae</taxon>
        <taxon>Sphingomonas</taxon>
    </lineage>
</organism>
<dbReference type="NCBIfam" id="TIGR01730">
    <property type="entry name" value="RND_mfp"/>
    <property type="match status" value="1"/>
</dbReference>
<dbReference type="Pfam" id="PF25963">
    <property type="entry name" value="Beta-barrel_AAEA"/>
    <property type="match status" value="1"/>
</dbReference>
<dbReference type="Gene3D" id="2.40.30.170">
    <property type="match status" value="1"/>
</dbReference>
<dbReference type="Proteomes" id="UP000244162">
    <property type="component" value="Unassembled WGS sequence"/>
</dbReference>
<evidence type="ECO:0000256" key="5">
    <source>
        <dbReference type="SAM" id="Coils"/>
    </source>
</evidence>
<dbReference type="AlphaFoldDB" id="A0A2T5FXN2"/>
<evidence type="ECO:0000256" key="6">
    <source>
        <dbReference type="SAM" id="Phobius"/>
    </source>
</evidence>
<dbReference type="EMBL" id="NWBU01000009">
    <property type="protein sequence ID" value="PTQ10876.1"/>
    <property type="molecule type" value="Genomic_DNA"/>
</dbReference>
<reference evidence="9 10" key="1">
    <citation type="submission" date="2017-09" db="EMBL/GenBank/DDBJ databases">
        <title>Sphingomonas panjinensis sp.nov., isolated from oil-contaminated soil.</title>
        <authorList>
            <person name="Wang L."/>
            <person name="Chen L."/>
        </authorList>
    </citation>
    <scope>NUCLEOTIDE SEQUENCE [LARGE SCALE GENOMIC DNA]</scope>
    <source>
        <strain evidence="9 10">FW-11</strain>
    </source>
</reference>
<comment type="similarity">
    <text evidence="1">Belongs to the membrane fusion protein (MFP) (TC 8.A.1) family.</text>
</comment>
<dbReference type="PANTHER" id="PTHR30367:SF12">
    <property type="entry name" value="P-HYDROXYBENZOIC ACID EFFLUX PUMP SUBUNIT AAEA"/>
    <property type="match status" value="1"/>
</dbReference>
<feature type="domain" description="Multidrug resistance protein MdtA-like barrel-sandwich hybrid" evidence="7">
    <location>
        <begin position="47"/>
        <end position="182"/>
    </location>
</feature>
<feature type="domain" description="p-hydroxybenzoic acid efflux pump subunit AaeA-like beta-barrel" evidence="8">
    <location>
        <begin position="190"/>
        <end position="285"/>
    </location>
</feature>
<evidence type="ECO:0000256" key="1">
    <source>
        <dbReference type="ARBA" id="ARBA00009477"/>
    </source>
</evidence>
<keyword evidence="3 6" id="KW-1133">Transmembrane helix</keyword>
<dbReference type="InterPro" id="IPR006143">
    <property type="entry name" value="RND_pump_MFP"/>
</dbReference>
<dbReference type="OrthoDB" id="9811754at2"/>
<evidence type="ECO:0000256" key="2">
    <source>
        <dbReference type="ARBA" id="ARBA00022692"/>
    </source>
</evidence>
<evidence type="ECO:0000256" key="3">
    <source>
        <dbReference type="ARBA" id="ARBA00022989"/>
    </source>
</evidence>
<feature type="coiled-coil region" evidence="5">
    <location>
        <begin position="87"/>
        <end position="150"/>
    </location>
</feature>
<dbReference type="PANTHER" id="PTHR30367">
    <property type="entry name" value="P-HYDROXYBENZOIC ACID EFFLUX PUMP SUBUNIT AAEA-RELATED"/>
    <property type="match status" value="1"/>
</dbReference>
<keyword evidence="2 6" id="KW-0812">Transmembrane</keyword>
<sequence>MSPTLLRILRVLMTLTAVLAAIVVGRAVWIAYEVEPWTRDGRVSAEVAQIAADVTGPVVRVAVRDDQFVHKGDLLFEVDPERFRLAVIRAQADIARARAELAQVRREIRRSIGLGDLVAAEDTERLRAKAEQIEADLAIARNALDVARLNLARCRVRATVTGRVANLVLRPGDYATAGHPVLALIDAQTIHIVGYFEEPKIARIHMGDPVRVKLMGEKRPIIGHVQSIAGGIEDRERAEGESLLANVNPTFSWVRLAQRIPVRIAIDRTPPGMRLIAGRTATVEVLPGKTQS</sequence>
<evidence type="ECO:0000259" key="8">
    <source>
        <dbReference type="Pfam" id="PF25963"/>
    </source>
</evidence>
<protein>
    <submittedName>
        <fullName evidence="9">Efflux transporter periplasmic adaptor subunit</fullName>
    </submittedName>
</protein>
<evidence type="ECO:0000259" key="7">
    <source>
        <dbReference type="Pfam" id="PF25917"/>
    </source>
</evidence>
<dbReference type="InterPro" id="IPR058625">
    <property type="entry name" value="MdtA-like_BSH"/>
</dbReference>
<keyword evidence="4 6" id="KW-0472">Membrane</keyword>
<accession>A0A2T5FXN2</accession>